<comment type="caution">
    <text evidence="11">The sequence shown here is derived from an EMBL/GenBank/DDBJ whole genome shotgun (WGS) entry which is preliminary data.</text>
</comment>
<dbReference type="GO" id="GO:0004714">
    <property type="term" value="F:transmembrane receptor protein tyrosine kinase activity"/>
    <property type="evidence" value="ECO:0007669"/>
    <property type="project" value="TreeGrafter"/>
</dbReference>
<proteinExistence type="predicted"/>
<evidence type="ECO:0000259" key="10">
    <source>
        <dbReference type="SMART" id="SM00220"/>
    </source>
</evidence>
<evidence type="ECO:0000256" key="8">
    <source>
        <dbReference type="SAM" id="MobiDB-lite"/>
    </source>
</evidence>
<evidence type="ECO:0000256" key="1">
    <source>
        <dbReference type="ARBA" id="ARBA00004167"/>
    </source>
</evidence>
<keyword evidence="12" id="KW-1185">Reference proteome</keyword>
<dbReference type="PANTHER" id="PTHR24416">
    <property type="entry name" value="TYROSINE-PROTEIN KINASE RECEPTOR"/>
    <property type="match status" value="1"/>
</dbReference>
<dbReference type="OrthoDB" id="1111193at2759"/>
<feature type="region of interest" description="Disordered" evidence="8">
    <location>
        <begin position="610"/>
        <end position="641"/>
    </location>
</feature>
<evidence type="ECO:0000313" key="11">
    <source>
        <dbReference type="EMBL" id="OQR95361.1"/>
    </source>
</evidence>
<dbReference type="SUPFAM" id="SSF56112">
    <property type="entry name" value="Protein kinase-like (PK-like)"/>
    <property type="match status" value="1"/>
</dbReference>
<evidence type="ECO:0000256" key="6">
    <source>
        <dbReference type="ARBA" id="ARBA00023170"/>
    </source>
</evidence>
<keyword evidence="7" id="KW-0325">Glycoprotein</keyword>
<dbReference type="InterPro" id="IPR001245">
    <property type="entry name" value="Ser-Thr/Tyr_kinase_cat_dom"/>
</dbReference>
<dbReference type="Gene3D" id="3.80.10.10">
    <property type="entry name" value="Ribonuclease Inhibitor"/>
    <property type="match status" value="1"/>
</dbReference>
<protein>
    <recommendedName>
        <fullName evidence="10">Protein kinase domain-containing protein</fullName>
    </recommendedName>
</protein>
<dbReference type="InterPro" id="IPR000719">
    <property type="entry name" value="Prot_kinase_dom"/>
</dbReference>
<dbReference type="GO" id="GO:0005886">
    <property type="term" value="C:plasma membrane"/>
    <property type="evidence" value="ECO:0007669"/>
    <property type="project" value="TreeGrafter"/>
</dbReference>
<dbReference type="SUPFAM" id="SSF52058">
    <property type="entry name" value="L domain-like"/>
    <property type="match status" value="1"/>
</dbReference>
<dbReference type="Pfam" id="PF07714">
    <property type="entry name" value="PK_Tyr_Ser-Thr"/>
    <property type="match status" value="1"/>
</dbReference>
<evidence type="ECO:0000256" key="4">
    <source>
        <dbReference type="ARBA" id="ARBA00022989"/>
    </source>
</evidence>
<keyword evidence="5 9" id="KW-0472">Membrane</keyword>
<dbReference type="Gene3D" id="3.30.200.20">
    <property type="entry name" value="Phosphorylase Kinase, domain 1"/>
    <property type="match status" value="1"/>
</dbReference>
<dbReference type="GO" id="GO:0007169">
    <property type="term" value="P:cell surface receptor protein tyrosine kinase signaling pathway"/>
    <property type="evidence" value="ECO:0007669"/>
    <property type="project" value="TreeGrafter"/>
</dbReference>
<dbReference type="InterPro" id="IPR011009">
    <property type="entry name" value="Kinase-like_dom_sf"/>
</dbReference>
<evidence type="ECO:0000313" key="12">
    <source>
        <dbReference type="Proteomes" id="UP000243217"/>
    </source>
</evidence>
<evidence type="ECO:0000256" key="7">
    <source>
        <dbReference type="ARBA" id="ARBA00023180"/>
    </source>
</evidence>
<keyword evidence="3" id="KW-0732">Signal</keyword>
<feature type="transmembrane region" description="Helical" evidence="9">
    <location>
        <begin position="64"/>
        <end position="82"/>
    </location>
</feature>
<dbReference type="InterPro" id="IPR050122">
    <property type="entry name" value="RTK"/>
</dbReference>
<evidence type="ECO:0000256" key="9">
    <source>
        <dbReference type="SAM" id="Phobius"/>
    </source>
</evidence>
<feature type="transmembrane region" description="Helical" evidence="9">
    <location>
        <begin position="582"/>
        <end position="604"/>
    </location>
</feature>
<dbReference type="GO" id="GO:0051897">
    <property type="term" value="P:positive regulation of phosphatidylinositol 3-kinase/protein kinase B signal transduction"/>
    <property type="evidence" value="ECO:0007669"/>
    <property type="project" value="TreeGrafter"/>
</dbReference>
<dbReference type="AlphaFoldDB" id="A0A1V9ZBR7"/>
<accession>A0A1V9ZBR7</accession>
<name>A0A1V9ZBR7_9STRA</name>
<dbReference type="Proteomes" id="UP000243217">
    <property type="component" value="Unassembled WGS sequence"/>
</dbReference>
<dbReference type="PANTHER" id="PTHR24416:SF349">
    <property type="entry name" value="TYROSINE-PROTEIN KINASE RYK"/>
    <property type="match status" value="1"/>
</dbReference>
<keyword evidence="4 9" id="KW-1133">Transmembrane helix</keyword>
<keyword evidence="6" id="KW-0675">Receptor</keyword>
<dbReference type="EMBL" id="JNBS01002125">
    <property type="protein sequence ID" value="OQR95361.1"/>
    <property type="molecule type" value="Genomic_DNA"/>
</dbReference>
<gene>
    <name evidence="11" type="ORF">THRCLA_07937</name>
</gene>
<organism evidence="11 12">
    <name type="scientific">Thraustotheca clavata</name>
    <dbReference type="NCBI Taxonomy" id="74557"/>
    <lineage>
        <taxon>Eukaryota</taxon>
        <taxon>Sar</taxon>
        <taxon>Stramenopiles</taxon>
        <taxon>Oomycota</taxon>
        <taxon>Saprolegniomycetes</taxon>
        <taxon>Saprolegniales</taxon>
        <taxon>Achlyaceae</taxon>
        <taxon>Thraustotheca</taxon>
    </lineage>
</organism>
<keyword evidence="2 9" id="KW-0812">Transmembrane</keyword>
<reference evidence="11 12" key="1">
    <citation type="journal article" date="2014" name="Genome Biol. Evol.">
        <title>The secreted proteins of Achlya hypogyna and Thraustotheca clavata identify the ancestral oomycete secretome and reveal gene acquisitions by horizontal gene transfer.</title>
        <authorList>
            <person name="Misner I."/>
            <person name="Blouin N."/>
            <person name="Leonard G."/>
            <person name="Richards T.A."/>
            <person name="Lane C.E."/>
        </authorList>
    </citation>
    <scope>NUCLEOTIDE SEQUENCE [LARGE SCALE GENOMIC DNA]</scope>
    <source>
        <strain evidence="11 12">ATCC 34112</strain>
    </source>
</reference>
<sequence length="641" mass="70034">MKTNALACSAIGGTTQSLWAATSPYKISVCVVNTTLTTSATEQPDKAVNPAGTNNSTTSNSTGTIVGVVVGVLGLIAIFSIVEQPYNPYIVPSPQKDGIDVAPLRQHKLELQELSIIDSELIASGGCGEVWLGSIAGEQVAIKRLKEKSESALQKFISEIILMSEMNSPYIVRFIGAYWTNPIEMQWVVEYMETDLRKFWLMCPPYHADHIRAAENLIFYNVPVLFSFFIPHFNMLWSFGIVIALVVKVVFASCPYGNLPQGTILVADANCYGLNAAVCGVDKSCKVVNSSMSDSDYDFTNLSGVGDLTYYTKNYLKISYTNLLNLKLMKLPSIVKTLEFRTIAQFDLTQIKTTLPDTLTDLYILNSSIGVIPLDFKWPTKITTIVLNTVKLQTIPRNLPSSLSELAIQGNYLKDLNYLPKNLTFLNFAVNDLVEILTMDWRMVNYIELSNNPLTTFANVELSNSLQYFCCDNCSLTNITVDTATYAALNALPPWDRDTNAKTYTGYSLNKRVTVNPANCKAIGGTVQSLWAGTSTYPISACVVGSVASTTTSPTSNPLTTSKAPSPENNTNSGNSEGNNTAAIVGIIVGVIGIIGITGALIIIKRRNRPEQPSDFGRDTNQAPYHYQPENDNPTGNSSFK</sequence>
<evidence type="ECO:0000256" key="3">
    <source>
        <dbReference type="ARBA" id="ARBA00022729"/>
    </source>
</evidence>
<feature type="region of interest" description="Disordered" evidence="8">
    <location>
        <begin position="550"/>
        <end position="577"/>
    </location>
</feature>
<comment type="subcellular location">
    <subcellularLocation>
        <location evidence="1">Membrane</location>
        <topology evidence="1">Single-pass membrane protein</topology>
    </subcellularLocation>
</comment>
<dbReference type="STRING" id="74557.A0A1V9ZBR7"/>
<evidence type="ECO:0000256" key="2">
    <source>
        <dbReference type="ARBA" id="ARBA00022692"/>
    </source>
</evidence>
<feature type="domain" description="Protein kinase" evidence="10">
    <location>
        <begin position="116"/>
        <end position="343"/>
    </location>
</feature>
<dbReference type="GO" id="GO:0043235">
    <property type="term" value="C:receptor complex"/>
    <property type="evidence" value="ECO:0007669"/>
    <property type="project" value="TreeGrafter"/>
</dbReference>
<dbReference type="InterPro" id="IPR032675">
    <property type="entry name" value="LRR_dom_sf"/>
</dbReference>
<dbReference type="GO" id="GO:0005524">
    <property type="term" value="F:ATP binding"/>
    <property type="evidence" value="ECO:0007669"/>
    <property type="project" value="InterPro"/>
</dbReference>
<evidence type="ECO:0000256" key="5">
    <source>
        <dbReference type="ARBA" id="ARBA00023136"/>
    </source>
</evidence>
<feature type="compositionally biased region" description="Polar residues" evidence="8">
    <location>
        <begin position="630"/>
        <end position="641"/>
    </location>
</feature>
<dbReference type="SMART" id="SM00220">
    <property type="entry name" value="S_TKc"/>
    <property type="match status" value="1"/>
</dbReference>